<dbReference type="Proteomes" id="UP000182235">
    <property type="component" value="Unassembled WGS sequence"/>
</dbReference>
<keyword evidence="2" id="KW-1185">Reference proteome</keyword>
<name>A0A1J9QC23_9EURO</name>
<dbReference type="STRING" id="1447872.A0A1J9QC23"/>
<proteinExistence type="predicted"/>
<dbReference type="EMBL" id="LGRN01000297">
    <property type="protein sequence ID" value="OJD13468.1"/>
    <property type="molecule type" value="Genomic_DNA"/>
</dbReference>
<dbReference type="AlphaFoldDB" id="A0A1J9QC23"/>
<protein>
    <submittedName>
        <fullName evidence="1">Uncharacterized protein</fullName>
    </submittedName>
</protein>
<evidence type="ECO:0000313" key="1">
    <source>
        <dbReference type="EMBL" id="OJD13468.1"/>
    </source>
</evidence>
<comment type="caution">
    <text evidence="1">The sequence shown here is derived from an EMBL/GenBank/DDBJ whole genome shotgun (WGS) entry which is preliminary data.</text>
</comment>
<reference evidence="1 2" key="1">
    <citation type="submission" date="2015-07" db="EMBL/GenBank/DDBJ databases">
        <title>Emmonsia species relationships and genome sequence.</title>
        <authorList>
            <consortium name="The Broad Institute Genomics Platform"/>
            <person name="Cuomo C.A."/>
            <person name="Munoz J.F."/>
            <person name="Imamovic A."/>
            <person name="Priest M.E."/>
            <person name="Young S."/>
            <person name="Clay O.K."/>
            <person name="McEwen J.G."/>
        </authorList>
    </citation>
    <scope>NUCLEOTIDE SEQUENCE [LARGE SCALE GENOMIC DNA]</scope>
    <source>
        <strain evidence="1 2">UAMH 9510</strain>
    </source>
</reference>
<dbReference type="OrthoDB" id="5325862at2759"/>
<organism evidence="1 2">
    <name type="scientific">Emergomyces pasteurianus Ep9510</name>
    <dbReference type="NCBI Taxonomy" id="1447872"/>
    <lineage>
        <taxon>Eukaryota</taxon>
        <taxon>Fungi</taxon>
        <taxon>Dikarya</taxon>
        <taxon>Ascomycota</taxon>
        <taxon>Pezizomycotina</taxon>
        <taxon>Eurotiomycetes</taxon>
        <taxon>Eurotiomycetidae</taxon>
        <taxon>Onygenales</taxon>
        <taxon>Ajellomycetaceae</taxon>
        <taxon>Emergomyces</taxon>
    </lineage>
</organism>
<gene>
    <name evidence="1" type="ORF">AJ78_06079</name>
</gene>
<accession>A0A1J9QC23</accession>
<evidence type="ECO:0000313" key="2">
    <source>
        <dbReference type="Proteomes" id="UP000182235"/>
    </source>
</evidence>
<sequence>MTSDKAFTDNTASLASEKEILKSSAVSISSTETTETLVKGPSSFIPGHSLSIDARGKALIRLPTPASQLEIQIHNPDTSLAYVSTRKKRCSGNSTLSSPERGDLISTEYFFGPNREPIVHLLNESEKESLQIKVKGKFTSRTTNFSSPDGSAFEWRYLKERGLDGKKEQLLVLEKVEVTGRIRVAYLLRNEQTRSSKTSKRTAGNGGELVFDRHASELIDEALIVATCLLMLKKEIDRRRALQAFVLVAAAGSGS</sequence>